<evidence type="ECO:0000256" key="2">
    <source>
        <dbReference type="ARBA" id="ARBA00024900"/>
    </source>
</evidence>
<dbReference type="PROSITE" id="PS51257">
    <property type="entry name" value="PROKAR_LIPOPROTEIN"/>
    <property type="match status" value="1"/>
</dbReference>
<evidence type="ECO:0000313" key="6">
    <source>
        <dbReference type="EMBL" id="MDW0112458.1"/>
    </source>
</evidence>
<accession>A0ABU4G664</accession>
<evidence type="ECO:0000259" key="5">
    <source>
        <dbReference type="Pfam" id="PF00080"/>
    </source>
</evidence>
<keyword evidence="3" id="KW-0560">Oxidoreductase</keyword>
<name>A0ABU4G664_9BACL</name>
<dbReference type="RefSeq" id="WP_317942356.1">
    <property type="nucleotide sequence ID" value="NZ_JAUBDI010000003.1"/>
</dbReference>
<feature type="domain" description="Superoxide dismutase copper/zinc binding" evidence="5">
    <location>
        <begin position="60"/>
        <end position="191"/>
    </location>
</feature>
<organism evidence="6 7">
    <name type="scientific">Sporosarcina saromensis</name>
    <dbReference type="NCBI Taxonomy" id="359365"/>
    <lineage>
        <taxon>Bacteria</taxon>
        <taxon>Bacillati</taxon>
        <taxon>Bacillota</taxon>
        <taxon>Bacilli</taxon>
        <taxon>Bacillales</taxon>
        <taxon>Caryophanaceae</taxon>
        <taxon>Sporosarcina</taxon>
    </lineage>
</organism>
<keyword evidence="7" id="KW-1185">Reference proteome</keyword>
<comment type="function">
    <text evidence="2">Destroys radicals which are normally produced within the cells and which are toxic to biological systems. May play a role in favoring mycobacterial survival in phagocytes.</text>
</comment>
<dbReference type="CDD" id="cd00305">
    <property type="entry name" value="Cu-Zn_Superoxide_Dismutase"/>
    <property type="match status" value="1"/>
</dbReference>
<evidence type="ECO:0000256" key="3">
    <source>
        <dbReference type="RuleBase" id="RU000393"/>
    </source>
</evidence>
<proteinExistence type="inferred from homology"/>
<dbReference type="InterPro" id="IPR036423">
    <property type="entry name" value="SOD-like_Cu/Zn_dom_sf"/>
</dbReference>
<dbReference type="EMBL" id="JAUBDI010000003">
    <property type="protein sequence ID" value="MDW0112458.1"/>
    <property type="molecule type" value="Genomic_DNA"/>
</dbReference>
<gene>
    <name evidence="6" type="ORF">QT711_04620</name>
</gene>
<dbReference type="EC" id="1.15.1.1" evidence="3"/>
<evidence type="ECO:0000313" key="7">
    <source>
        <dbReference type="Proteomes" id="UP001282284"/>
    </source>
</evidence>
<dbReference type="InterPro" id="IPR018152">
    <property type="entry name" value="SOD_Cu/Zn_BS"/>
</dbReference>
<evidence type="ECO:0000256" key="1">
    <source>
        <dbReference type="ARBA" id="ARBA00010457"/>
    </source>
</evidence>
<keyword evidence="3" id="KW-0479">Metal-binding</keyword>
<feature type="region of interest" description="Disordered" evidence="4">
    <location>
        <begin position="170"/>
        <end position="192"/>
    </location>
</feature>
<dbReference type="PANTHER" id="PTHR10003">
    <property type="entry name" value="SUPEROXIDE DISMUTASE CU-ZN -RELATED"/>
    <property type="match status" value="1"/>
</dbReference>
<comment type="catalytic activity">
    <reaction evidence="3">
        <text>2 superoxide + 2 H(+) = H2O2 + O2</text>
        <dbReference type="Rhea" id="RHEA:20696"/>
        <dbReference type="ChEBI" id="CHEBI:15378"/>
        <dbReference type="ChEBI" id="CHEBI:15379"/>
        <dbReference type="ChEBI" id="CHEBI:16240"/>
        <dbReference type="ChEBI" id="CHEBI:18421"/>
        <dbReference type="EC" id="1.15.1.1"/>
    </reaction>
</comment>
<dbReference type="PROSITE" id="PS00332">
    <property type="entry name" value="SOD_CU_ZN_2"/>
    <property type="match status" value="1"/>
</dbReference>
<dbReference type="Pfam" id="PF00080">
    <property type="entry name" value="Sod_Cu"/>
    <property type="match status" value="1"/>
</dbReference>
<dbReference type="Gene3D" id="2.60.40.200">
    <property type="entry name" value="Superoxide dismutase, copper/zinc binding domain"/>
    <property type="match status" value="1"/>
</dbReference>
<protein>
    <recommendedName>
        <fullName evidence="3">Superoxide dismutase [Cu-Zn]</fullName>
        <ecNumber evidence="3">1.15.1.1</ecNumber>
    </recommendedName>
</protein>
<reference evidence="6 7" key="1">
    <citation type="submission" date="2023-06" db="EMBL/GenBank/DDBJ databases">
        <title>Sporosarcina sp. nov., isolated from Korean traditional fermented seafood 'Jeotgal'.</title>
        <authorList>
            <person name="Yang A.I."/>
            <person name="Shin N.-R."/>
        </authorList>
    </citation>
    <scope>NUCLEOTIDE SEQUENCE [LARGE SCALE GENOMIC DNA]</scope>
    <source>
        <strain evidence="6 7">KCTC13119</strain>
    </source>
</reference>
<comment type="cofactor">
    <cofactor evidence="3">
        <name>Cu cation</name>
        <dbReference type="ChEBI" id="CHEBI:23378"/>
    </cofactor>
    <text evidence="3">Binds 1 copper ion per subunit.</text>
</comment>
<comment type="similarity">
    <text evidence="1 3">Belongs to the Cu-Zn superoxide dismutase family.</text>
</comment>
<comment type="cofactor">
    <cofactor evidence="3">
        <name>Zn(2+)</name>
        <dbReference type="ChEBI" id="CHEBI:29105"/>
    </cofactor>
    <text evidence="3">Binds 1 zinc ion per subunit.</text>
</comment>
<dbReference type="Proteomes" id="UP001282284">
    <property type="component" value="Unassembled WGS sequence"/>
</dbReference>
<dbReference type="SUPFAM" id="SSF49329">
    <property type="entry name" value="Cu,Zn superoxide dismutase-like"/>
    <property type="match status" value="1"/>
</dbReference>
<keyword evidence="3" id="KW-0862">Zinc</keyword>
<sequence>MRNYARVVPTVILALGLAACGDEKPKVDENAETGLTETEPMEGEYSTSVELIGNEGESVGAVELIQKEDGVMVKLQAEGLPPGPHGIHFHEKGTCETPDFESAGGHFNPTDASHGLEHDEGPHAGDLPNIEVNEDGTIDTEFLAKNVTLTLGDDNSLLQEGGTALVIHAGEDDGKSQPSGDSGERIVCGEIK</sequence>
<evidence type="ECO:0000256" key="4">
    <source>
        <dbReference type="SAM" id="MobiDB-lite"/>
    </source>
</evidence>
<dbReference type="InterPro" id="IPR001424">
    <property type="entry name" value="SOD_Cu_Zn_dom"/>
</dbReference>
<comment type="caution">
    <text evidence="6">The sequence shown here is derived from an EMBL/GenBank/DDBJ whole genome shotgun (WGS) entry which is preliminary data.</text>
</comment>
<dbReference type="InterPro" id="IPR024134">
    <property type="entry name" value="SOD_Cu/Zn_/chaperone"/>
</dbReference>
<keyword evidence="3" id="KW-0186">Copper</keyword>